<dbReference type="OrthoDB" id="431720at2759"/>
<evidence type="ECO:0000256" key="10">
    <source>
        <dbReference type="ARBA" id="ARBA00023136"/>
    </source>
</evidence>
<reference evidence="16 17" key="1">
    <citation type="submission" date="2018-04" db="EMBL/GenBank/DDBJ databases">
        <authorList>
            <person name="Zhang X."/>
            <person name="Yuan J."/>
            <person name="Li F."/>
            <person name="Xiang J."/>
        </authorList>
    </citation>
    <scope>NUCLEOTIDE SEQUENCE [LARGE SCALE GENOMIC DNA]</scope>
    <source>
        <tissue evidence="16">Muscle</tissue>
    </source>
</reference>
<dbReference type="GO" id="GO:0045202">
    <property type="term" value="C:synapse"/>
    <property type="evidence" value="ECO:0007669"/>
    <property type="project" value="GOC"/>
</dbReference>
<feature type="compositionally biased region" description="Basic and acidic residues" evidence="13">
    <location>
        <begin position="364"/>
        <end position="379"/>
    </location>
</feature>
<gene>
    <name evidence="16" type="ORF">C7M84_001126</name>
</gene>
<evidence type="ECO:0000256" key="9">
    <source>
        <dbReference type="ARBA" id="ARBA00023065"/>
    </source>
</evidence>
<feature type="transmembrane region" description="Helical" evidence="14">
    <location>
        <begin position="166"/>
        <end position="185"/>
    </location>
</feature>
<feature type="region of interest" description="Disordered" evidence="13">
    <location>
        <begin position="364"/>
        <end position="391"/>
    </location>
</feature>
<keyword evidence="12" id="KW-0407">Ion channel</keyword>
<dbReference type="AlphaFoldDB" id="A0A3R7PAI8"/>
<dbReference type="SUPFAM" id="SSF81324">
    <property type="entry name" value="Voltage-gated potassium channels"/>
    <property type="match status" value="1"/>
</dbReference>
<dbReference type="InterPro" id="IPR005821">
    <property type="entry name" value="Ion_trans_dom"/>
</dbReference>
<feature type="compositionally biased region" description="Basic and acidic residues" evidence="13">
    <location>
        <begin position="410"/>
        <end position="424"/>
    </location>
</feature>
<keyword evidence="11" id="KW-0325">Glycoprotein</keyword>
<dbReference type="PANTHER" id="PTHR45628">
    <property type="entry name" value="VOLTAGE-DEPENDENT CALCIUM CHANNEL TYPE A SUBUNIT ALPHA-1"/>
    <property type="match status" value="1"/>
</dbReference>
<feature type="transmembrane region" description="Helical" evidence="14">
    <location>
        <begin position="197"/>
        <end position="215"/>
    </location>
</feature>
<evidence type="ECO:0000256" key="14">
    <source>
        <dbReference type="SAM" id="Phobius"/>
    </source>
</evidence>
<dbReference type="STRING" id="6689.A0A3R7PAI8"/>
<keyword evidence="3" id="KW-0109">Calcium transport</keyword>
<feature type="domain" description="Ion transport" evidence="15">
    <location>
        <begin position="145"/>
        <end position="250"/>
    </location>
</feature>
<evidence type="ECO:0000256" key="6">
    <source>
        <dbReference type="ARBA" id="ARBA00022837"/>
    </source>
</evidence>
<feature type="compositionally biased region" description="Acidic residues" evidence="13">
    <location>
        <begin position="425"/>
        <end position="435"/>
    </location>
</feature>
<dbReference type="GO" id="GO:0098703">
    <property type="term" value="P:calcium ion import across plasma membrane"/>
    <property type="evidence" value="ECO:0007669"/>
    <property type="project" value="TreeGrafter"/>
</dbReference>
<evidence type="ECO:0000256" key="13">
    <source>
        <dbReference type="SAM" id="MobiDB-lite"/>
    </source>
</evidence>
<feature type="transmembrane region" description="Helical" evidence="14">
    <location>
        <begin position="236"/>
        <end position="258"/>
    </location>
</feature>
<dbReference type="GO" id="GO:0007268">
    <property type="term" value="P:chemical synaptic transmission"/>
    <property type="evidence" value="ECO:0007669"/>
    <property type="project" value="TreeGrafter"/>
</dbReference>
<keyword evidence="8 14" id="KW-1133">Transmembrane helix</keyword>
<name>A0A3R7PAI8_PENVA</name>
<keyword evidence="6" id="KW-0106">Calcium</keyword>
<dbReference type="Proteomes" id="UP000283509">
    <property type="component" value="Unassembled WGS sequence"/>
</dbReference>
<sequence length="560" mass="62108">MAFRQQSSEVNRGCSRGSTRPLACWREGCVSLTAQCLRRSASSPSASSSGCCGAPGTRGLSRASYLKNKVKKQGACQNFWKAEKRLRFGIRRTVKQQWFYWFVIILVFLNTACVAAEHYGQPDWLTKFLYYAEFIFLGLFITEMYWASLRNLVISLLSSMRSIISLLFLLFLFILIFALLGMQLFGGSFNFPEGTPLANFNTFAIALLTVFQILTGEDWNEVMYNGIASQGGIKSGMIYSLYFIILVIFEQLQLFGVFPLGAFDGSESLGMTTTGIQYIFSLNVVECPLAEDALPSARILRISGNSCSAVPRPMTGTAVRLRNTRKGLSQRGSAARLALDNILDRNRPLGSDWCLESRHSFPLHKEGSNARDLGKKERGGALAEQRGNGRRKGETICPFLCSLITRTDNENKMNSKRDGGKDDKEAESENQEEDMGGPKPMLPYSSMFILSPTNPARRSHSTAQRPGTPPSHCRKDLSTKAATSLCTLTPPKDPHPSLFRPAETPKEKTPPPLHLWTRTPQRDATLALPVTRQTPTEAPPSTLRTALTNKAPRIAQPYST</sequence>
<evidence type="ECO:0000256" key="7">
    <source>
        <dbReference type="ARBA" id="ARBA00022882"/>
    </source>
</evidence>
<evidence type="ECO:0000259" key="15">
    <source>
        <dbReference type="Pfam" id="PF00520"/>
    </source>
</evidence>
<evidence type="ECO:0000256" key="4">
    <source>
        <dbReference type="ARBA" id="ARBA00022673"/>
    </source>
</evidence>
<keyword evidence="10 14" id="KW-0472">Membrane</keyword>
<evidence type="ECO:0000256" key="12">
    <source>
        <dbReference type="ARBA" id="ARBA00023303"/>
    </source>
</evidence>
<feature type="transmembrane region" description="Helical" evidence="14">
    <location>
        <begin position="128"/>
        <end position="146"/>
    </location>
</feature>
<comment type="subcellular location">
    <subcellularLocation>
        <location evidence="1">Membrane</location>
        <topology evidence="1">Multi-pass membrane protein</topology>
    </subcellularLocation>
</comment>
<dbReference type="PANTHER" id="PTHR45628:SF7">
    <property type="entry name" value="VOLTAGE-DEPENDENT CALCIUM CHANNEL TYPE A SUBUNIT ALPHA-1"/>
    <property type="match status" value="1"/>
</dbReference>
<evidence type="ECO:0000256" key="3">
    <source>
        <dbReference type="ARBA" id="ARBA00022568"/>
    </source>
</evidence>
<keyword evidence="2" id="KW-0813">Transport</keyword>
<evidence type="ECO:0000256" key="8">
    <source>
        <dbReference type="ARBA" id="ARBA00022989"/>
    </source>
</evidence>
<evidence type="ECO:0000256" key="2">
    <source>
        <dbReference type="ARBA" id="ARBA00022448"/>
    </source>
</evidence>
<evidence type="ECO:0000256" key="1">
    <source>
        <dbReference type="ARBA" id="ARBA00004141"/>
    </source>
</evidence>
<dbReference type="EMBL" id="QCYY01001148">
    <property type="protein sequence ID" value="ROT80159.1"/>
    <property type="molecule type" value="Genomic_DNA"/>
</dbReference>
<accession>A0A3R7PAI8</accession>
<proteinExistence type="predicted"/>
<keyword evidence="4" id="KW-0107">Calcium channel</keyword>
<dbReference type="Gene3D" id="1.10.287.70">
    <property type="match status" value="1"/>
</dbReference>
<comment type="caution">
    <text evidence="16">The sequence shown here is derived from an EMBL/GenBank/DDBJ whole genome shotgun (WGS) entry which is preliminary data.</text>
</comment>
<reference evidence="16 17" key="2">
    <citation type="submission" date="2019-01" db="EMBL/GenBank/DDBJ databases">
        <title>The decoding of complex shrimp genome reveals the adaptation for benthos swimmer, frequently molting mechanism and breeding impact on genome.</title>
        <authorList>
            <person name="Sun Y."/>
            <person name="Gao Y."/>
            <person name="Yu Y."/>
        </authorList>
    </citation>
    <scope>NUCLEOTIDE SEQUENCE [LARGE SCALE GENOMIC DNA]</scope>
    <source>
        <tissue evidence="16">Muscle</tissue>
    </source>
</reference>
<keyword evidence="9" id="KW-0406">Ion transport</keyword>
<keyword evidence="7" id="KW-0851">Voltage-gated channel</keyword>
<feature type="domain" description="Ion transport" evidence="15">
    <location>
        <begin position="97"/>
        <end position="144"/>
    </location>
</feature>
<feature type="transmembrane region" description="Helical" evidence="14">
    <location>
        <begin position="98"/>
        <end position="116"/>
    </location>
</feature>
<evidence type="ECO:0000256" key="11">
    <source>
        <dbReference type="ARBA" id="ARBA00023180"/>
    </source>
</evidence>
<keyword evidence="5 14" id="KW-0812">Transmembrane</keyword>
<keyword evidence="17" id="KW-1185">Reference proteome</keyword>
<dbReference type="Pfam" id="PF00520">
    <property type="entry name" value="Ion_trans"/>
    <property type="match status" value="2"/>
</dbReference>
<feature type="region of interest" description="Disordered" evidence="13">
    <location>
        <begin position="410"/>
        <end position="560"/>
    </location>
</feature>
<dbReference type="InterPro" id="IPR050599">
    <property type="entry name" value="VDCC_alpha-1_subunit"/>
</dbReference>
<evidence type="ECO:0000313" key="17">
    <source>
        <dbReference type="Proteomes" id="UP000283509"/>
    </source>
</evidence>
<organism evidence="16 17">
    <name type="scientific">Penaeus vannamei</name>
    <name type="common">Whiteleg shrimp</name>
    <name type="synonym">Litopenaeus vannamei</name>
    <dbReference type="NCBI Taxonomy" id="6689"/>
    <lineage>
        <taxon>Eukaryota</taxon>
        <taxon>Metazoa</taxon>
        <taxon>Ecdysozoa</taxon>
        <taxon>Arthropoda</taxon>
        <taxon>Crustacea</taxon>
        <taxon>Multicrustacea</taxon>
        <taxon>Malacostraca</taxon>
        <taxon>Eumalacostraca</taxon>
        <taxon>Eucarida</taxon>
        <taxon>Decapoda</taxon>
        <taxon>Dendrobranchiata</taxon>
        <taxon>Penaeoidea</taxon>
        <taxon>Penaeidae</taxon>
        <taxon>Penaeus</taxon>
    </lineage>
</organism>
<protein>
    <submittedName>
        <fullName evidence="16">Voltage-dependent p/q type calcium channel</fullName>
    </submittedName>
</protein>
<evidence type="ECO:0000256" key="5">
    <source>
        <dbReference type="ARBA" id="ARBA00022692"/>
    </source>
</evidence>
<dbReference type="GO" id="GO:0005891">
    <property type="term" value="C:voltage-gated calcium channel complex"/>
    <property type="evidence" value="ECO:0007669"/>
    <property type="project" value="TreeGrafter"/>
</dbReference>
<feature type="compositionally biased region" description="Polar residues" evidence="13">
    <location>
        <begin position="451"/>
        <end position="465"/>
    </location>
</feature>
<evidence type="ECO:0000313" key="16">
    <source>
        <dbReference type="EMBL" id="ROT80159.1"/>
    </source>
</evidence>
<dbReference type="GO" id="GO:0008331">
    <property type="term" value="F:high voltage-gated calcium channel activity"/>
    <property type="evidence" value="ECO:0007669"/>
    <property type="project" value="TreeGrafter"/>
</dbReference>